<feature type="domain" description="YprB ribonuclease H-like" evidence="1">
    <location>
        <begin position="127"/>
        <end position="273"/>
    </location>
</feature>
<gene>
    <name evidence="2" type="ORF">LEP1GSC133_5127</name>
</gene>
<dbReference type="STRING" id="1192866.LEP1GSC133_5127"/>
<dbReference type="EMBL" id="AKWF02000111">
    <property type="protein sequence ID" value="EMO60947.1"/>
    <property type="molecule type" value="Genomic_DNA"/>
</dbReference>
<dbReference type="SUPFAM" id="SSF53098">
    <property type="entry name" value="Ribonuclease H-like"/>
    <property type="match status" value="1"/>
</dbReference>
<dbReference type="Proteomes" id="UP000012159">
    <property type="component" value="Unassembled WGS sequence"/>
</dbReference>
<dbReference type="PANTHER" id="PTHR38462">
    <property type="entry name" value="EXONUCLEASE-LIKE PROTEIN"/>
    <property type="match status" value="1"/>
</dbReference>
<proteinExistence type="predicted"/>
<protein>
    <submittedName>
        <fullName evidence="2">Rnase H family</fullName>
    </submittedName>
</protein>
<organism evidence="2 3">
    <name type="scientific">Leptospira borgpetersenii serovar Pomona str. 200901868</name>
    <dbReference type="NCBI Taxonomy" id="1192866"/>
    <lineage>
        <taxon>Bacteria</taxon>
        <taxon>Pseudomonadati</taxon>
        <taxon>Spirochaetota</taxon>
        <taxon>Spirochaetia</taxon>
        <taxon>Leptospirales</taxon>
        <taxon>Leptospiraceae</taxon>
        <taxon>Leptospira</taxon>
    </lineage>
</organism>
<accession>M6VTU9</accession>
<dbReference type="AlphaFoldDB" id="M6VTU9"/>
<name>M6VTU9_LEPBO</name>
<dbReference type="GO" id="GO:0003676">
    <property type="term" value="F:nucleic acid binding"/>
    <property type="evidence" value="ECO:0007669"/>
    <property type="project" value="InterPro"/>
</dbReference>
<dbReference type="Gene3D" id="3.30.420.10">
    <property type="entry name" value="Ribonuclease H-like superfamily/Ribonuclease H"/>
    <property type="match status" value="1"/>
</dbReference>
<evidence type="ECO:0000313" key="2">
    <source>
        <dbReference type="EMBL" id="EMO60947.1"/>
    </source>
</evidence>
<reference evidence="2 3" key="1">
    <citation type="submission" date="2013-01" db="EMBL/GenBank/DDBJ databases">
        <authorList>
            <person name="Harkins D.M."/>
            <person name="Durkin A.S."/>
            <person name="Brinkac L.M."/>
            <person name="Haft D.H."/>
            <person name="Selengut J.D."/>
            <person name="Sanka R."/>
            <person name="DePew J."/>
            <person name="Purushe J."/>
            <person name="Picardeau M."/>
            <person name="Werts C."/>
            <person name="Goarant C."/>
            <person name="Vinetz J.M."/>
            <person name="Sutton G.G."/>
            <person name="Nierman W.C."/>
            <person name="Fouts D.E."/>
        </authorList>
    </citation>
    <scope>NUCLEOTIDE SEQUENCE [LARGE SCALE GENOMIC DNA]</scope>
    <source>
        <strain evidence="2 3">200901868</strain>
    </source>
</reference>
<dbReference type="Pfam" id="PF13482">
    <property type="entry name" value="RNase_H_2"/>
    <property type="match status" value="1"/>
</dbReference>
<dbReference type="PANTHER" id="PTHR38462:SF1">
    <property type="entry name" value="YPRB RIBONUCLEASE H-LIKE DOMAIN-CONTAINING PROTEIN"/>
    <property type="match status" value="1"/>
</dbReference>
<comment type="caution">
    <text evidence="2">The sequence shown here is derived from an EMBL/GenBank/DDBJ whole genome shotgun (WGS) entry which is preliminary data.</text>
</comment>
<sequence>MKIRVKNLDTEEVQEYFCIGPFYFGSYSRLTLVLGNPKKNLMLKHTFCHLPGINTTEEKNLWENGIYDWKDLEEYLKTEPAPTRNLTLGALEFSKKELEIENFFYFFHVLSAKHHWRLFPTIRKKLLYMDIETTGLENDDRTTVIGTFDGFEYHSYIRGFNLDFFLDNLSQDQIFVSYNGIAFDIPFLEREFNVRFRNNHIDIMFFLRSLGIKGGLKGCEKVLGIHRPEEVSITGVEAVNLWKQYVDYDDMNALKILEEYNREDTVNLEKLFVKGYNLKIKETPFYGEIVKEPEQSR</sequence>
<dbReference type="InterPro" id="IPR038720">
    <property type="entry name" value="YprB_RNase_H-like_dom"/>
</dbReference>
<dbReference type="InterPro" id="IPR036397">
    <property type="entry name" value="RNaseH_sf"/>
</dbReference>
<evidence type="ECO:0000259" key="1">
    <source>
        <dbReference type="Pfam" id="PF13482"/>
    </source>
</evidence>
<dbReference type="InterPro" id="IPR012337">
    <property type="entry name" value="RNaseH-like_sf"/>
</dbReference>
<evidence type="ECO:0000313" key="3">
    <source>
        <dbReference type="Proteomes" id="UP000012159"/>
    </source>
</evidence>